<organism evidence="1 2">
    <name type="scientific">Hallella seregens ATCC 51272</name>
    <dbReference type="NCBI Taxonomy" id="1336250"/>
    <lineage>
        <taxon>Bacteria</taxon>
        <taxon>Pseudomonadati</taxon>
        <taxon>Bacteroidota</taxon>
        <taxon>Bacteroidia</taxon>
        <taxon>Bacteroidales</taxon>
        <taxon>Prevotellaceae</taxon>
        <taxon>Hallella</taxon>
    </lineage>
</organism>
<proteinExistence type="predicted"/>
<evidence type="ECO:0000313" key="1">
    <source>
        <dbReference type="EMBL" id="MFB9898402.1"/>
    </source>
</evidence>
<protein>
    <submittedName>
        <fullName evidence="1">Uncharacterized protein</fullName>
    </submittedName>
</protein>
<sequence length="139" mass="16620">MLQRDYFIRLIEEFMAALQRFLEKDEGRRTDDELRDLYRQYVGDYDDLRNLTPEEAIAYAREQWEPDRQQGRLEMLAELWYAEGNTKQPPLRHVLLEKAYRLFDFLDTHGSEYSIGRRQKMDMILGQLGHAVPSIIAHL</sequence>
<dbReference type="RefSeq" id="WP_005845125.1">
    <property type="nucleotide sequence ID" value="NZ_JBHLZF010000002.1"/>
</dbReference>
<name>A0ABV5ZLZ9_9BACT</name>
<gene>
    <name evidence="1" type="ORF">ACFFK8_11500</name>
</gene>
<dbReference type="Proteomes" id="UP001589688">
    <property type="component" value="Unassembled WGS sequence"/>
</dbReference>
<dbReference type="EMBL" id="JBHLZF010000002">
    <property type="protein sequence ID" value="MFB9898402.1"/>
    <property type="molecule type" value="Genomic_DNA"/>
</dbReference>
<evidence type="ECO:0000313" key="2">
    <source>
        <dbReference type="Proteomes" id="UP001589688"/>
    </source>
</evidence>
<keyword evidence="2" id="KW-1185">Reference proteome</keyword>
<accession>A0ABV5ZLZ9</accession>
<reference evidence="1 2" key="1">
    <citation type="submission" date="2024-09" db="EMBL/GenBank/DDBJ databases">
        <authorList>
            <person name="Sun Q."/>
            <person name="Mori K."/>
        </authorList>
    </citation>
    <scope>NUCLEOTIDE SEQUENCE [LARGE SCALE GENOMIC DNA]</scope>
    <source>
        <strain evidence="1 2">ATCC 51272</strain>
    </source>
</reference>
<comment type="caution">
    <text evidence="1">The sequence shown here is derived from an EMBL/GenBank/DDBJ whole genome shotgun (WGS) entry which is preliminary data.</text>
</comment>